<feature type="compositionally biased region" description="Basic and acidic residues" evidence="1">
    <location>
        <begin position="431"/>
        <end position="440"/>
    </location>
</feature>
<name>A0A7T8HKT9_CALRO</name>
<keyword evidence="2" id="KW-0732">Signal</keyword>
<organism evidence="3 4">
    <name type="scientific">Caligus rogercresseyi</name>
    <name type="common">Sea louse</name>
    <dbReference type="NCBI Taxonomy" id="217165"/>
    <lineage>
        <taxon>Eukaryota</taxon>
        <taxon>Metazoa</taxon>
        <taxon>Ecdysozoa</taxon>
        <taxon>Arthropoda</taxon>
        <taxon>Crustacea</taxon>
        <taxon>Multicrustacea</taxon>
        <taxon>Hexanauplia</taxon>
        <taxon>Copepoda</taxon>
        <taxon>Siphonostomatoida</taxon>
        <taxon>Caligidae</taxon>
        <taxon>Caligus</taxon>
    </lineage>
</organism>
<feature type="chain" id="PRO_5030532701" evidence="2">
    <location>
        <begin position="18"/>
        <end position="1041"/>
    </location>
</feature>
<protein>
    <submittedName>
        <fullName evidence="3">Uncharacterized protein</fullName>
    </submittedName>
</protein>
<feature type="compositionally biased region" description="Acidic residues" evidence="1">
    <location>
        <begin position="468"/>
        <end position="490"/>
    </location>
</feature>
<keyword evidence="4" id="KW-1185">Reference proteome</keyword>
<dbReference type="EMBL" id="CP045897">
    <property type="protein sequence ID" value="QQP51858.1"/>
    <property type="molecule type" value="Genomic_DNA"/>
</dbReference>
<feature type="region of interest" description="Disordered" evidence="1">
    <location>
        <begin position="29"/>
        <end position="49"/>
    </location>
</feature>
<feature type="non-terminal residue" evidence="3">
    <location>
        <position position="1"/>
    </location>
</feature>
<feature type="compositionally biased region" description="Basic residues" evidence="1">
    <location>
        <begin position="33"/>
        <end position="49"/>
    </location>
</feature>
<evidence type="ECO:0000313" key="4">
    <source>
        <dbReference type="Proteomes" id="UP000595437"/>
    </source>
</evidence>
<evidence type="ECO:0000256" key="2">
    <source>
        <dbReference type="SAM" id="SignalP"/>
    </source>
</evidence>
<feature type="signal peptide" evidence="2">
    <location>
        <begin position="1"/>
        <end position="17"/>
    </location>
</feature>
<reference evidence="4" key="1">
    <citation type="submission" date="2021-01" db="EMBL/GenBank/DDBJ databases">
        <title>Caligus Genome Assembly.</title>
        <authorList>
            <person name="Gallardo-Escarate C."/>
        </authorList>
    </citation>
    <scope>NUCLEOTIDE SEQUENCE [LARGE SCALE GENOMIC DNA]</scope>
</reference>
<feature type="compositionally biased region" description="Basic and acidic residues" evidence="1">
    <location>
        <begin position="534"/>
        <end position="547"/>
    </location>
</feature>
<evidence type="ECO:0000313" key="3">
    <source>
        <dbReference type="EMBL" id="QQP51858.1"/>
    </source>
</evidence>
<gene>
    <name evidence="3" type="ORF">FKW44_013329</name>
</gene>
<sequence>RLTLRFGLALTLQSAMAINLRMKINQKSIRLPKTTRTRRSSSQKEKRKWSTRKRKVSTFQFGGTVWPRPSYVNPVFVRDGIIGATDGYEELCDEYSLLMDSRDKGLFLAALQTMTLNLLNITGLDLNRALGGRAPSNYALFKNVSALRYTSQTGLSSVPYIYGAISRAVTEVSEFVLPISPFNYTEWNVSSPIAQHELRAMAFFRAFADNRSFYLLDRWPAVTTVWPPNTKVQVPQHVIYLDALTAKLSDAMELQKADMGTVLDVRSWQNFVYLLQVFADDTFTPTFRRAINVSGVVPNMPGWDQELQMPLLGCARTYSYANRQIVVPAISGINDINRPFLRAITTLSLTDYMRGGLFLLELEGSRATIRDRSGGNAVFRPAADEIAQIGVGSHEYTTRQKDVSSGTIDRSVRNAHRRPNEPRGGGGGQDDDGKPPPKDKPSKKRKNRSKSEDADDKEDDASGSGSDGGDEDDEETRSSEEGSEDDEESDASAVKRIPLLDLGHLRHPPLLSGSGTNSSPARRLRARSQCPRSRLPEIRKNKGDEQFVRPNSKTPPSKRELICLSADRIDKEIDKMRVTLIDQYDDQLSVLATSMHEVTNGGGSLDEALKDIDASFKNVKDAPPALRAMERVSRSTIKQMQEEAKRIKAAADKANRSTKSLQADKKLVWGASLVVSGSKDFTERLDTIIKASEFIGQLPFNIDLISLFLNNNFCKLCAHQYIRRTLTAEINDDSENKCVFTPHVCNFDGISEVYALYRQGRIPDCIFSQLPNEREHPAPLPLAGQDHLYRQAPLDDQPLRELDDVPNWLRFYRCPVHNRLHTRVNLAALSRHDTLDRSQFKVFNTMFPFSSGGDKAHTNLDLATLLFQMYNDNHPGLNLINELLAISPLGRYNVWLTAVTILLIGTKQSQALVQLALSDGACCLSAKGTAKYFKAISTAIRRTQVFPDGTAASLEDISVWAYWELLIGRDGNKSDWEAEKRNRTTVIEMDSLESATLEQQAYSFLRKQFDALPQRPTDLQSWGPKTARIGGERQLRWVPIA</sequence>
<proteinExistence type="predicted"/>
<dbReference type="Proteomes" id="UP000595437">
    <property type="component" value="Chromosome 8"/>
</dbReference>
<evidence type="ECO:0000256" key="1">
    <source>
        <dbReference type="SAM" id="MobiDB-lite"/>
    </source>
</evidence>
<accession>A0A7T8HKT9</accession>
<dbReference type="AlphaFoldDB" id="A0A7T8HKT9"/>
<feature type="region of interest" description="Disordered" evidence="1">
    <location>
        <begin position="390"/>
        <end position="558"/>
    </location>
</feature>